<gene>
    <name evidence="1" type="ORF">Val02_49300</name>
</gene>
<name>A0A8J3YM54_9ACTN</name>
<protein>
    <recommendedName>
        <fullName evidence="3">SMI1/KNR4 family protein</fullName>
    </recommendedName>
</protein>
<evidence type="ECO:0000313" key="2">
    <source>
        <dbReference type="Proteomes" id="UP000619260"/>
    </source>
</evidence>
<dbReference type="AlphaFoldDB" id="A0A8J3YM54"/>
<sequence length="281" mass="30617">MLAAEFVRHLAARADGRLVQRPKKEHALVLWWSSQRALVQHAALSGLMAAFDGCWSATFAYDAGVGEFVDVTLARVPSGFDFSGPLQMLFEWVEKQGYVRPGHDGDLYGSLSADAWVGTSVELRGFTAGQTVSYTRSWFGDAANDHATRLWPFVRTGGDGSMAALWLDGDRRTRVVHLGSGSGSLLTCVLAENGLDFLRLLAIGYREICWGEEFAAPPRPWGDSGKIVNGPYRDWLCGTFGVTVPETASEIVREPAEAGGPATGDAFCRWVEDHLDPPPVR</sequence>
<keyword evidence="2" id="KW-1185">Reference proteome</keyword>
<dbReference type="Proteomes" id="UP000619260">
    <property type="component" value="Unassembled WGS sequence"/>
</dbReference>
<evidence type="ECO:0000313" key="1">
    <source>
        <dbReference type="EMBL" id="GIJ48044.1"/>
    </source>
</evidence>
<proteinExistence type="predicted"/>
<reference evidence="1" key="1">
    <citation type="submission" date="2021-01" db="EMBL/GenBank/DDBJ databases">
        <title>Whole genome shotgun sequence of Virgisporangium aliadipatigenens NBRC 105644.</title>
        <authorList>
            <person name="Komaki H."/>
            <person name="Tamura T."/>
        </authorList>
    </citation>
    <scope>NUCLEOTIDE SEQUENCE</scope>
    <source>
        <strain evidence="1">NBRC 105644</strain>
    </source>
</reference>
<dbReference type="EMBL" id="BOPF01000019">
    <property type="protein sequence ID" value="GIJ48044.1"/>
    <property type="molecule type" value="Genomic_DNA"/>
</dbReference>
<accession>A0A8J3YM54</accession>
<organism evidence="1 2">
    <name type="scientific">Virgisporangium aliadipatigenens</name>
    <dbReference type="NCBI Taxonomy" id="741659"/>
    <lineage>
        <taxon>Bacteria</taxon>
        <taxon>Bacillati</taxon>
        <taxon>Actinomycetota</taxon>
        <taxon>Actinomycetes</taxon>
        <taxon>Micromonosporales</taxon>
        <taxon>Micromonosporaceae</taxon>
        <taxon>Virgisporangium</taxon>
    </lineage>
</organism>
<comment type="caution">
    <text evidence="1">The sequence shown here is derived from an EMBL/GenBank/DDBJ whole genome shotgun (WGS) entry which is preliminary data.</text>
</comment>
<evidence type="ECO:0008006" key="3">
    <source>
        <dbReference type="Google" id="ProtNLM"/>
    </source>
</evidence>